<evidence type="ECO:0000313" key="2">
    <source>
        <dbReference type="Proteomes" id="UP000001025"/>
    </source>
</evidence>
<proteinExistence type="predicted"/>
<dbReference type="EnsemblBacteria" id="CAD74551">
    <property type="protein sequence ID" value="CAD74551"/>
    <property type="gene ID" value="RB5992"/>
</dbReference>
<organism evidence="1 2">
    <name type="scientific">Rhodopirellula baltica (strain DSM 10527 / NCIMB 13988 / SH1)</name>
    <dbReference type="NCBI Taxonomy" id="243090"/>
    <lineage>
        <taxon>Bacteria</taxon>
        <taxon>Pseudomonadati</taxon>
        <taxon>Planctomycetota</taxon>
        <taxon>Planctomycetia</taxon>
        <taxon>Pirellulales</taxon>
        <taxon>Pirellulaceae</taxon>
        <taxon>Rhodopirellula</taxon>
    </lineage>
</organism>
<gene>
    <name evidence="1" type="ordered locus">RB5992</name>
</gene>
<dbReference type="HOGENOM" id="CLU_2587352_0_0_0"/>
<dbReference type="EMBL" id="BX294143">
    <property type="protein sequence ID" value="CAD74551.1"/>
    <property type="molecule type" value="Genomic_DNA"/>
</dbReference>
<dbReference type="AlphaFoldDB" id="Q7UQZ1"/>
<accession>Q7UQZ1</accession>
<dbReference type="InParanoid" id="Q7UQZ1"/>
<dbReference type="STRING" id="243090.RB5992"/>
<keyword evidence="2" id="KW-1185">Reference proteome</keyword>
<reference evidence="1 2" key="1">
    <citation type="journal article" date="2003" name="Proc. Natl. Acad. Sci. U.S.A.">
        <title>Complete genome sequence of the marine planctomycete Pirellula sp. strain 1.</title>
        <authorList>
            <person name="Gloeckner F.O."/>
            <person name="Kube M."/>
            <person name="Bauer M."/>
            <person name="Teeling H."/>
            <person name="Lombardot T."/>
            <person name="Ludwig W."/>
            <person name="Gade D."/>
            <person name="Beck A."/>
            <person name="Borzym K."/>
            <person name="Heitmann K."/>
            <person name="Rabus R."/>
            <person name="Schlesner H."/>
            <person name="Amann R."/>
            <person name="Reinhardt R."/>
        </authorList>
    </citation>
    <scope>NUCLEOTIDE SEQUENCE [LARGE SCALE GENOMIC DNA]</scope>
    <source>
        <strain evidence="2">DSM 10527 / NCIMB 13988 / SH1</strain>
    </source>
</reference>
<name>Q7UQZ1_RHOBA</name>
<dbReference type="Proteomes" id="UP000001025">
    <property type="component" value="Chromosome"/>
</dbReference>
<evidence type="ECO:0000313" key="1">
    <source>
        <dbReference type="EMBL" id="CAD74551.1"/>
    </source>
</evidence>
<dbReference type="KEGG" id="rba:RB5992"/>
<sequence length="80" mass="9050">MNRTRDSAIDRILFYAVKLPTNAKTGGPFTLVGSAIHCGCDAREKMLHCTWLKFARLSLFAKGCGTMRSLIFSFEMELFR</sequence>
<protein>
    <submittedName>
        <fullName evidence="1">Uncharacterized protein</fullName>
    </submittedName>
</protein>